<accession>A0AAV0D589</accession>
<sequence length="271" mass="31257">MPALIGKGKKEILDYLRQRVVNRIHGWNNKFLSKAGREVLLKAVVQAMPTYAMNVFLLPIELCKEIEVIMNGFWWKGKAGIGIRWKDWTALSKPKSYGGLGFRRLREFNLAMLAKQSWRLFNHPESLVGKVYKARYFPKGDFLSAKIGNNPSFIWRSLFQTQDIIREGYKWRVGNGKSINIWDDPWLPDQANPMVTTASGLSQATVAMLLDESGNAWDEDILTDIFVDRDASLIRGILVSFRQVPDVRQWRWEEDGHFSVRSCYRKIVSSN</sequence>
<dbReference type="EMBL" id="CAMAPF010000062">
    <property type="protein sequence ID" value="CAH9089844.1"/>
    <property type="molecule type" value="Genomic_DNA"/>
</dbReference>
<name>A0AAV0D589_9ASTE</name>
<proteinExistence type="predicted"/>
<dbReference type="Proteomes" id="UP001152523">
    <property type="component" value="Unassembled WGS sequence"/>
</dbReference>
<evidence type="ECO:0000313" key="1">
    <source>
        <dbReference type="EMBL" id="CAH9089844.1"/>
    </source>
</evidence>
<dbReference type="PANTHER" id="PTHR33116">
    <property type="entry name" value="REVERSE TRANSCRIPTASE ZINC-BINDING DOMAIN-CONTAINING PROTEIN-RELATED-RELATED"/>
    <property type="match status" value="1"/>
</dbReference>
<dbReference type="AlphaFoldDB" id="A0AAV0D589"/>
<comment type="caution">
    <text evidence="1">The sequence shown here is derived from an EMBL/GenBank/DDBJ whole genome shotgun (WGS) entry which is preliminary data.</text>
</comment>
<gene>
    <name evidence="1" type="ORF">CEPIT_LOCUS11030</name>
</gene>
<organism evidence="1 2">
    <name type="scientific">Cuscuta epithymum</name>
    <dbReference type="NCBI Taxonomy" id="186058"/>
    <lineage>
        <taxon>Eukaryota</taxon>
        <taxon>Viridiplantae</taxon>
        <taxon>Streptophyta</taxon>
        <taxon>Embryophyta</taxon>
        <taxon>Tracheophyta</taxon>
        <taxon>Spermatophyta</taxon>
        <taxon>Magnoliopsida</taxon>
        <taxon>eudicotyledons</taxon>
        <taxon>Gunneridae</taxon>
        <taxon>Pentapetalae</taxon>
        <taxon>asterids</taxon>
        <taxon>lamiids</taxon>
        <taxon>Solanales</taxon>
        <taxon>Convolvulaceae</taxon>
        <taxon>Cuscuteae</taxon>
        <taxon>Cuscuta</taxon>
        <taxon>Cuscuta subgen. Cuscuta</taxon>
    </lineage>
</organism>
<reference evidence="1" key="1">
    <citation type="submission" date="2022-07" db="EMBL/GenBank/DDBJ databases">
        <authorList>
            <person name="Macas J."/>
            <person name="Novak P."/>
            <person name="Neumann P."/>
        </authorList>
    </citation>
    <scope>NUCLEOTIDE SEQUENCE</scope>
</reference>
<keyword evidence="2" id="KW-1185">Reference proteome</keyword>
<evidence type="ECO:0000313" key="2">
    <source>
        <dbReference type="Proteomes" id="UP001152523"/>
    </source>
</evidence>
<protein>
    <submittedName>
        <fullName evidence="1">Uncharacterized protein</fullName>
    </submittedName>
</protein>
<dbReference type="PANTHER" id="PTHR33116:SF86">
    <property type="entry name" value="REVERSE TRANSCRIPTASE DOMAIN-CONTAINING PROTEIN"/>
    <property type="match status" value="1"/>
</dbReference>